<dbReference type="InterPro" id="IPR001179">
    <property type="entry name" value="PPIase_FKBP_dom"/>
</dbReference>
<dbReference type="PANTHER" id="PTHR47861">
    <property type="entry name" value="FKBP-TYPE PEPTIDYL-PROLYL CIS-TRANS ISOMERASE SLYD"/>
    <property type="match status" value="1"/>
</dbReference>
<keyword evidence="4" id="KW-0963">Cytoplasm</keyword>
<comment type="function">
    <text evidence="8">Also involved in hydrogenase metallocenter assembly, probably by participating in the nickel insertion step. This function in hydrogenase biosynthesis requires chaperone activity and the presence of the metal-binding domain, but not PPIase activity.</text>
</comment>
<evidence type="ECO:0000256" key="6">
    <source>
        <dbReference type="ARBA" id="ARBA00023186"/>
    </source>
</evidence>
<evidence type="ECO:0000256" key="5">
    <source>
        <dbReference type="ARBA" id="ARBA00023110"/>
    </source>
</evidence>
<dbReference type="PANTHER" id="PTHR47861:SF3">
    <property type="entry name" value="FKBP-TYPE PEPTIDYL-PROLYL CIS-TRANS ISOMERASE SLYD"/>
    <property type="match status" value="1"/>
</dbReference>
<evidence type="ECO:0000313" key="13">
    <source>
        <dbReference type="Proteomes" id="UP000198575"/>
    </source>
</evidence>
<dbReference type="EC" id="5.2.1.8" evidence="10"/>
<evidence type="ECO:0000256" key="9">
    <source>
        <dbReference type="PROSITE-ProRule" id="PRU00277"/>
    </source>
</evidence>
<name>A0A1I4V2B3_9GAMM</name>
<dbReference type="SUPFAM" id="SSF54534">
    <property type="entry name" value="FKBP-like"/>
    <property type="match status" value="1"/>
</dbReference>
<comment type="subcellular location">
    <subcellularLocation>
        <location evidence="2">Cytoplasm</location>
    </subcellularLocation>
</comment>
<dbReference type="GO" id="GO:0003755">
    <property type="term" value="F:peptidyl-prolyl cis-trans isomerase activity"/>
    <property type="evidence" value="ECO:0007669"/>
    <property type="project" value="UniProtKB-UniRule"/>
</dbReference>
<dbReference type="Pfam" id="PF00254">
    <property type="entry name" value="FKBP_C"/>
    <property type="match status" value="1"/>
</dbReference>
<evidence type="ECO:0000256" key="7">
    <source>
        <dbReference type="ARBA" id="ARBA00023235"/>
    </source>
</evidence>
<evidence type="ECO:0000256" key="8">
    <source>
        <dbReference type="ARBA" id="ARBA00037071"/>
    </source>
</evidence>
<dbReference type="PROSITE" id="PS50059">
    <property type="entry name" value="FKBP_PPIASE"/>
    <property type="match status" value="1"/>
</dbReference>
<reference evidence="12 13" key="1">
    <citation type="submission" date="2016-10" db="EMBL/GenBank/DDBJ databases">
        <authorList>
            <person name="de Groot N.N."/>
        </authorList>
    </citation>
    <scope>NUCLEOTIDE SEQUENCE [LARGE SCALE GENOMIC DNA]</scope>
    <source>
        <strain evidence="12 13">CGMCC 1.7659</strain>
    </source>
</reference>
<comment type="similarity">
    <text evidence="3 10">Belongs to the FKBP-type PPIase family.</text>
</comment>
<evidence type="ECO:0000256" key="3">
    <source>
        <dbReference type="ARBA" id="ARBA00006577"/>
    </source>
</evidence>
<dbReference type="InterPro" id="IPR046357">
    <property type="entry name" value="PPIase_dom_sf"/>
</dbReference>
<feature type="domain" description="PPIase FKBP-type" evidence="11">
    <location>
        <begin position="6"/>
        <end position="81"/>
    </location>
</feature>
<keyword evidence="13" id="KW-1185">Reference proteome</keyword>
<keyword evidence="7 9" id="KW-0413">Isomerase</keyword>
<dbReference type="RefSeq" id="WP_092403879.1">
    <property type="nucleotide sequence ID" value="NZ_FOVF01000001.1"/>
</dbReference>
<keyword evidence="5 9" id="KW-0697">Rotamase</keyword>
<comment type="catalytic activity">
    <reaction evidence="1 9 10">
        <text>[protein]-peptidylproline (omega=180) = [protein]-peptidylproline (omega=0)</text>
        <dbReference type="Rhea" id="RHEA:16237"/>
        <dbReference type="Rhea" id="RHEA-COMP:10747"/>
        <dbReference type="Rhea" id="RHEA-COMP:10748"/>
        <dbReference type="ChEBI" id="CHEBI:83833"/>
        <dbReference type="ChEBI" id="CHEBI:83834"/>
        <dbReference type="EC" id="5.2.1.8"/>
    </reaction>
</comment>
<dbReference type="GO" id="GO:0042026">
    <property type="term" value="P:protein refolding"/>
    <property type="evidence" value="ECO:0007669"/>
    <property type="project" value="UniProtKB-ARBA"/>
</dbReference>
<dbReference type="AlphaFoldDB" id="A0A1I4V2B3"/>
<organism evidence="12 13">
    <name type="scientific">Dokdonella immobilis</name>
    <dbReference type="NCBI Taxonomy" id="578942"/>
    <lineage>
        <taxon>Bacteria</taxon>
        <taxon>Pseudomonadati</taxon>
        <taxon>Pseudomonadota</taxon>
        <taxon>Gammaproteobacteria</taxon>
        <taxon>Lysobacterales</taxon>
        <taxon>Rhodanobacteraceae</taxon>
        <taxon>Dokdonella</taxon>
    </lineage>
</organism>
<dbReference type="Proteomes" id="UP000198575">
    <property type="component" value="Unassembled WGS sequence"/>
</dbReference>
<evidence type="ECO:0000256" key="4">
    <source>
        <dbReference type="ARBA" id="ARBA00022490"/>
    </source>
</evidence>
<dbReference type="GO" id="GO:0005737">
    <property type="term" value="C:cytoplasm"/>
    <property type="evidence" value="ECO:0007669"/>
    <property type="project" value="UniProtKB-SubCell"/>
</dbReference>
<dbReference type="EMBL" id="FOVF01000001">
    <property type="protein sequence ID" value="SFM95263.1"/>
    <property type="molecule type" value="Genomic_DNA"/>
</dbReference>
<keyword evidence="6" id="KW-0143">Chaperone</keyword>
<gene>
    <name evidence="12" type="ORF">SAMN05216289_10142</name>
</gene>
<accession>A0A1I4V2B3</accession>
<sequence length="166" mass="17660">MQVTNNVVVSFHYSLRGDDGGEIESSRGSGQPVVALIGHGGIIPGLEKALLGHSVGDTLEVDVEPADAYGPRMEGNIQRVPKKYFRDAARLRPGMTTMLALKEGGQRVVTVGKVGSSVIDVDLNHPLAGKHLHFDIEIVAVREASKDEIAHGHVHGPEGVDHGEAH</sequence>
<dbReference type="OrthoDB" id="9808891at2"/>
<evidence type="ECO:0000259" key="11">
    <source>
        <dbReference type="PROSITE" id="PS50059"/>
    </source>
</evidence>
<dbReference type="Gene3D" id="3.10.50.40">
    <property type="match status" value="1"/>
</dbReference>
<proteinExistence type="inferred from homology"/>
<evidence type="ECO:0000256" key="1">
    <source>
        <dbReference type="ARBA" id="ARBA00000971"/>
    </source>
</evidence>
<protein>
    <recommendedName>
        <fullName evidence="10">Peptidyl-prolyl cis-trans isomerase</fullName>
        <ecNumber evidence="10">5.2.1.8</ecNumber>
    </recommendedName>
</protein>
<evidence type="ECO:0000256" key="10">
    <source>
        <dbReference type="RuleBase" id="RU003915"/>
    </source>
</evidence>
<evidence type="ECO:0000313" key="12">
    <source>
        <dbReference type="EMBL" id="SFM95263.1"/>
    </source>
</evidence>
<evidence type="ECO:0000256" key="2">
    <source>
        <dbReference type="ARBA" id="ARBA00004496"/>
    </source>
</evidence>
<dbReference type="STRING" id="578942.SAMN05216289_10142"/>